<evidence type="ECO:0000256" key="1">
    <source>
        <dbReference type="ARBA" id="ARBA00022714"/>
    </source>
</evidence>
<dbReference type="Pfam" id="PF00355">
    <property type="entry name" value="Rieske"/>
    <property type="match status" value="1"/>
</dbReference>
<evidence type="ECO:0000259" key="5">
    <source>
        <dbReference type="PROSITE" id="PS51296"/>
    </source>
</evidence>
<name>A0A6I8MIA8_9CORY</name>
<dbReference type="KEGG" id="crf:FRC0190_02110"/>
<dbReference type="PANTHER" id="PTHR21496">
    <property type="entry name" value="FERREDOXIN-RELATED"/>
    <property type="match status" value="1"/>
</dbReference>
<dbReference type="Gene3D" id="2.102.10.10">
    <property type="entry name" value="Rieske [2Fe-2S] iron-sulphur domain"/>
    <property type="match status" value="1"/>
</dbReference>
<feature type="domain" description="Rieske" evidence="5">
    <location>
        <begin position="32"/>
        <end position="105"/>
    </location>
</feature>
<dbReference type="GO" id="GO:0051537">
    <property type="term" value="F:2 iron, 2 sulfur cluster binding"/>
    <property type="evidence" value="ECO:0007669"/>
    <property type="project" value="UniProtKB-KW"/>
</dbReference>
<dbReference type="PROSITE" id="PS51296">
    <property type="entry name" value="RIESKE"/>
    <property type="match status" value="1"/>
</dbReference>
<dbReference type="PANTHER" id="PTHR21496:SF23">
    <property type="entry name" value="3-PHENYLPROPIONATE_CINNAMIC ACID DIOXYGENASE FERREDOXIN SUBUNIT"/>
    <property type="match status" value="1"/>
</dbReference>
<dbReference type="GO" id="GO:0046872">
    <property type="term" value="F:metal ion binding"/>
    <property type="evidence" value="ECO:0007669"/>
    <property type="project" value="UniProtKB-KW"/>
</dbReference>
<dbReference type="CDD" id="cd03528">
    <property type="entry name" value="Rieske_RO_ferredoxin"/>
    <property type="match status" value="1"/>
</dbReference>
<evidence type="ECO:0000256" key="3">
    <source>
        <dbReference type="ARBA" id="ARBA00023004"/>
    </source>
</evidence>
<dbReference type="GO" id="GO:0016705">
    <property type="term" value="F:oxidoreductase activity, acting on paired donors, with incorporation or reduction of molecular oxygen"/>
    <property type="evidence" value="ECO:0007669"/>
    <property type="project" value="UniProtKB-ARBA"/>
</dbReference>
<protein>
    <submittedName>
        <fullName evidence="6">Non-heme iron oxygenase ferredoxin subunit</fullName>
    </submittedName>
</protein>
<sequence>MSEAIKVANVDDIEMEEAIVVDPSDSGHPVAIAVFHTEDDEFYALDDVCTHEVASLADGWIEGSQVECPMHAGKFCLKTGKVLCMPATQDTHTHKVEVRDSEVWLYPGVSAAGE</sequence>
<dbReference type="SUPFAM" id="SSF50022">
    <property type="entry name" value="ISP domain"/>
    <property type="match status" value="1"/>
</dbReference>
<dbReference type="InterPro" id="IPR017941">
    <property type="entry name" value="Rieske_2Fe-2S"/>
</dbReference>
<evidence type="ECO:0000256" key="2">
    <source>
        <dbReference type="ARBA" id="ARBA00022723"/>
    </source>
</evidence>
<keyword evidence="1" id="KW-0001">2Fe-2S</keyword>
<keyword evidence="4" id="KW-0411">Iron-sulfur</keyword>
<dbReference type="GO" id="GO:0004497">
    <property type="term" value="F:monooxygenase activity"/>
    <property type="evidence" value="ECO:0007669"/>
    <property type="project" value="UniProtKB-ARBA"/>
</dbReference>
<reference evidence="6 7" key="1">
    <citation type="submission" date="2019-11" db="EMBL/GenBank/DDBJ databases">
        <authorList>
            <person name="Brisse S."/>
        </authorList>
    </citation>
    <scope>NUCLEOTIDE SEQUENCE [LARGE SCALE GENOMIC DNA]</scope>
    <source>
        <strain evidence="6">FRC0190</strain>
    </source>
</reference>
<dbReference type="Proteomes" id="UP000423525">
    <property type="component" value="Chromosome"/>
</dbReference>
<keyword evidence="3" id="KW-0408">Iron</keyword>
<dbReference type="InterPro" id="IPR036922">
    <property type="entry name" value="Rieske_2Fe-2S_sf"/>
</dbReference>
<evidence type="ECO:0000313" key="6">
    <source>
        <dbReference type="EMBL" id="VZH86181.1"/>
    </source>
</evidence>
<accession>A0A6I8MIA8</accession>
<dbReference type="AlphaFoldDB" id="A0A6I8MIA8"/>
<proteinExistence type="predicted"/>
<organism evidence="6 7">
    <name type="scientific">Corynebacterium rouxii</name>
    <dbReference type="NCBI Taxonomy" id="2719119"/>
    <lineage>
        <taxon>Bacteria</taxon>
        <taxon>Bacillati</taxon>
        <taxon>Actinomycetota</taxon>
        <taxon>Actinomycetes</taxon>
        <taxon>Mycobacteriales</taxon>
        <taxon>Corynebacteriaceae</taxon>
        <taxon>Corynebacterium</taxon>
    </lineage>
</organism>
<keyword evidence="2" id="KW-0479">Metal-binding</keyword>
<gene>
    <name evidence="6" type="ORF">FRC0190_02110</name>
</gene>
<evidence type="ECO:0000256" key="4">
    <source>
        <dbReference type="ARBA" id="ARBA00023014"/>
    </source>
</evidence>
<evidence type="ECO:0000313" key="7">
    <source>
        <dbReference type="Proteomes" id="UP000423525"/>
    </source>
</evidence>
<dbReference type="RefSeq" id="WP_155874197.1">
    <property type="nucleotide sequence ID" value="NZ_CP168248.1"/>
</dbReference>
<dbReference type="EMBL" id="LR738855">
    <property type="protein sequence ID" value="VZH86181.1"/>
    <property type="molecule type" value="Genomic_DNA"/>
</dbReference>